<proteinExistence type="predicted"/>
<keyword evidence="3 6" id="KW-0812">Transmembrane</keyword>
<evidence type="ECO:0000256" key="1">
    <source>
        <dbReference type="ARBA" id="ARBA00004651"/>
    </source>
</evidence>
<dbReference type="OrthoDB" id="9807977at2"/>
<feature type="transmembrane region" description="Helical" evidence="6">
    <location>
        <begin position="53"/>
        <end position="74"/>
    </location>
</feature>
<dbReference type="Proteomes" id="UP000199149">
    <property type="component" value="Unassembled WGS sequence"/>
</dbReference>
<evidence type="ECO:0000256" key="2">
    <source>
        <dbReference type="ARBA" id="ARBA00022475"/>
    </source>
</evidence>
<evidence type="ECO:0000256" key="6">
    <source>
        <dbReference type="SAM" id="Phobius"/>
    </source>
</evidence>
<protein>
    <submittedName>
        <fullName evidence="7">Lipopolysaccharide export system permease protein</fullName>
    </submittedName>
</protein>
<sequence length="364" mass="41760">MKIIDKYIIRNFIGTFIFMVLILSTIAVIVDLSQKLGRINDSGSTAFVALTEFYPFWTIWIVNTFLPIAVFITVIYFTSRLTMQTEIVGILSGGISFYRFTLPYLWVAIFLAVSAMLVGNIVLPWANINKNKYQYVHLLSNTDKEEYYKRQRIGSQVSPNEFVFVDSYDRTEKLGSSFMYQKFDSTELKKQVIASSFNWDDKDSTYALMSVYQREINKDKTEKLEYLPNFKMKLPATPDEILPEEYVAETMNTFELNKFIEKQKAKGSANVNTYENELNARISNPFSTIILTLLALSLSSKKRRGGIGMNLAVGIALAFVYIFFSQTTSTFSEKGYVSPFIAAWIPNIVFGLLTLFLYIRRART</sequence>
<dbReference type="STRING" id="684065.SAMN05421738_11927"/>
<evidence type="ECO:0000313" key="7">
    <source>
        <dbReference type="EMBL" id="SFN67336.1"/>
    </source>
</evidence>
<dbReference type="InterPro" id="IPR005495">
    <property type="entry name" value="LptG/LptF_permease"/>
</dbReference>
<dbReference type="Pfam" id="PF03739">
    <property type="entry name" value="LptF_LptG"/>
    <property type="match status" value="1"/>
</dbReference>
<dbReference type="PANTHER" id="PTHR33529:SF8">
    <property type="entry name" value="PERMEASE, YJGP_YJGQ FAMILY"/>
    <property type="match status" value="1"/>
</dbReference>
<keyword evidence="2" id="KW-1003">Cell membrane</keyword>
<reference evidence="8" key="1">
    <citation type="submission" date="2016-10" db="EMBL/GenBank/DDBJ databases">
        <authorList>
            <person name="Varghese N."/>
            <person name="Submissions S."/>
        </authorList>
    </citation>
    <scope>NUCLEOTIDE SEQUENCE [LARGE SCALE GENOMIC DNA]</scope>
    <source>
        <strain evidence="8">XJ109</strain>
    </source>
</reference>
<keyword evidence="5 6" id="KW-0472">Membrane</keyword>
<evidence type="ECO:0000313" key="8">
    <source>
        <dbReference type="Proteomes" id="UP000199149"/>
    </source>
</evidence>
<dbReference type="GO" id="GO:0043190">
    <property type="term" value="C:ATP-binding cassette (ABC) transporter complex"/>
    <property type="evidence" value="ECO:0007669"/>
    <property type="project" value="TreeGrafter"/>
</dbReference>
<name>A0A1I5AXU4_9FLAO</name>
<evidence type="ECO:0000256" key="5">
    <source>
        <dbReference type="ARBA" id="ARBA00023136"/>
    </source>
</evidence>
<organism evidence="7 8">
    <name type="scientific">Algoriella xinjiangensis</name>
    <dbReference type="NCBI Taxonomy" id="684065"/>
    <lineage>
        <taxon>Bacteria</taxon>
        <taxon>Pseudomonadati</taxon>
        <taxon>Bacteroidota</taxon>
        <taxon>Flavobacteriia</taxon>
        <taxon>Flavobacteriales</taxon>
        <taxon>Weeksellaceae</taxon>
        <taxon>Algoriella</taxon>
    </lineage>
</organism>
<feature type="transmembrane region" description="Helical" evidence="6">
    <location>
        <begin position="336"/>
        <end position="359"/>
    </location>
</feature>
<gene>
    <name evidence="7" type="ORF">SAMN05421738_11927</name>
</gene>
<comment type="subcellular location">
    <subcellularLocation>
        <location evidence="1">Cell membrane</location>
        <topology evidence="1">Multi-pass membrane protein</topology>
    </subcellularLocation>
</comment>
<feature type="transmembrane region" description="Helical" evidence="6">
    <location>
        <begin position="307"/>
        <end position="324"/>
    </location>
</feature>
<feature type="transmembrane region" description="Helical" evidence="6">
    <location>
        <begin position="104"/>
        <end position="123"/>
    </location>
</feature>
<feature type="transmembrane region" description="Helical" evidence="6">
    <location>
        <begin position="81"/>
        <end position="98"/>
    </location>
</feature>
<dbReference type="AlphaFoldDB" id="A0A1I5AXU4"/>
<keyword evidence="8" id="KW-1185">Reference proteome</keyword>
<evidence type="ECO:0000256" key="3">
    <source>
        <dbReference type="ARBA" id="ARBA00022692"/>
    </source>
</evidence>
<dbReference type="EMBL" id="FOUZ01000019">
    <property type="protein sequence ID" value="SFN67336.1"/>
    <property type="molecule type" value="Genomic_DNA"/>
</dbReference>
<keyword evidence="4 6" id="KW-1133">Transmembrane helix</keyword>
<dbReference type="RefSeq" id="WP_092910357.1">
    <property type="nucleotide sequence ID" value="NZ_FOUZ01000019.1"/>
</dbReference>
<dbReference type="GO" id="GO:0015920">
    <property type="term" value="P:lipopolysaccharide transport"/>
    <property type="evidence" value="ECO:0007669"/>
    <property type="project" value="TreeGrafter"/>
</dbReference>
<dbReference type="PANTHER" id="PTHR33529">
    <property type="entry name" value="SLR0882 PROTEIN-RELATED"/>
    <property type="match status" value="1"/>
</dbReference>
<evidence type="ECO:0000256" key="4">
    <source>
        <dbReference type="ARBA" id="ARBA00022989"/>
    </source>
</evidence>
<feature type="transmembrane region" description="Helical" evidence="6">
    <location>
        <begin position="12"/>
        <end position="33"/>
    </location>
</feature>
<accession>A0A1I5AXU4</accession>